<dbReference type="SUPFAM" id="SSF53448">
    <property type="entry name" value="Nucleotide-diphospho-sugar transferases"/>
    <property type="match status" value="1"/>
</dbReference>
<reference evidence="4 5" key="1">
    <citation type="submission" date="2012-05" db="EMBL/GenBank/DDBJ databases">
        <authorList>
            <person name="Weinstock G."/>
            <person name="Sodergren E."/>
            <person name="Lobos E.A."/>
            <person name="Fulton L."/>
            <person name="Fulton R."/>
            <person name="Courtney L."/>
            <person name="Fronick C."/>
            <person name="O'Laughlin M."/>
            <person name="Godfrey J."/>
            <person name="Wilson R.M."/>
            <person name="Miner T."/>
            <person name="Farmer C."/>
            <person name="Delehaunty K."/>
            <person name="Cordes M."/>
            <person name="Minx P."/>
            <person name="Tomlinson C."/>
            <person name="Chen J."/>
            <person name="Wollam A."/>
            <person name="Pepin K.H."/>
            <person name="Bhonagiri V."/>
            <person name="Zhang X."/>
            <person name="Suruliraj S."/>
            <person name="Warren W."/>
            <person name="Mitreva M."/>
            <person name="Mardis E.R."/>
            <person name="Wilson R.K."/>
        </authorList>
    </citation>
    <scope>NUCLEOTIDE SEQUENCE [LARGE SCALE GENOMIC DNA]</scope>
    <source>
        <strain evidence="4 5">F0037</strain>
    </source>
</reference>
<feature type="domain" description="Glycosyltransferase 2-like" evidence="3">
    <location>
        <begin position="5"/>
        <end position="166"/>
    </location>
</feature>
<dbReference type="STRING" id="1127696.HMPREF9134_01411"/>
<dbReference type="AlphaFoldDB" id="L1NAX6"/>
<organism evidence="4 5">
    <name type="scientific">Porphyromonas catoniae F0037</name>
    <dbReference type="NCBI Taxonomy" id="1127696"/>
    <lineage>
        <taxon>Bacteria</taxon>
        <taxon>Pseudomonadati</taxon>
        <taxon>Bacteroidota</taxon>
        <taxon>Bacteroidia</taxon>
        <taxon>Bacteroidales</taxon>
        <taxon>Porphyromonadaceae</taxon>
        <taxon>Porphyromonas</taxon>
    </lineage>
</organism>
<dbReference type="PATRIC" id="fig|1127696.3.peg.1277"/>
<keyword evidence="1" id="KW-0328">Glycosyltransferase</keyword>
<dbReference type="PANTHER" id="PTHR22916">
    <property type="entry name" value="GLYCOSYLTRANSFERASE"/>
    <property type="match status" value="1"/>
</dbReference>
<dbReference type="Gene3D" id="3.90.550.10">
    <property type="entry name" value="Spore Coat Polysaccharide Biosynthesis Protein SpsA, Chain A"/>
    <property type="match status" value="1"/>
</dbReference>
<dbReference type="Pfam" id="PF00535">
    <property type="entry name" value="Glycos_transf_2"/>
    <property type="match status" value="1"/>
</dbReference>
<dbReference type="eggNOG" id="COG1216">
    <property type="taxonomic scope" value="Bacteria"/>
</dbReference>
<evidence type="ECO:0000256" key="1">
    <source>
        <dbReference type="ARBA" id="ARBA00022676"/>
    </source>
</evidence>
<dbReference type="EMBL" id="AMEQ01000037">
    <property type="protein sequence ID" value="EKY00674.1"/>
    <property type="molecule type" value="Genomic_DNA"/>
</dbReference>
<name>L1NAX6_9PORP</name>
<keyword evidence="2 4" id="KW-0808">Transferase</keyword>
<dbReference type="RefSeq" id="WP_005467497.1">
    <property type="nucleotide sequence ID" value="NZ_KB291032.1"/>
</dbReference>
<evidence type="ECO:0000259" key="3">
    <source>
        <dbReference type="Pfam" id="PF00535"/>
    </source>
</evidence>
<proteinExistence type="predicted"/>
<evidence type="ECO:0000313" key="4">
    <source>
        <dbReference type="EMBL" id="EKY00674.1"/>
    </source>
</evidence>
<dbReference type="Proteomes" id="UP000010408">
    <property type="component" value="Unassembled WGS sequence"/>
</dbReference>
<protein>
    <submittedName>
        <fullName evidence="4">Glycosyltransferase, group 2 family protein</fullName>
    </submittedName>
</protein>
<dbReference type="InterPro" id="IPR001173">
    <property type="entry name" value="Glyco_trans_2-like"/>
</dbReference>
<sequence>MKLAVIVPVYRVEPYLRQCIESILTQSYRDLRVILVDDGSPDASGVICEEYAQRDERVIVLHKENGGQSSARNLGLKHIDGCDYVTFLDSDDWLEGNTYEQCIRHLEEHPEVSIVGYGYNMVYPDHVHPLIPSQETLTREEALRLFLSCKSPIVGALVWSRVYRRSALAGLSFPEGRLWEDVSYTLEMLWQSSGSYALLPIAGLNYRVQRPGAATESRLLDQRDLFLSLESLIDRRGEDQVFLTYANTLELSYLWLQFKRITKERVLFDTLSSDYLAFLRKVQSRPYISVFSSRWERLRHYWLYRHPLSLLRLRLLVRELFRRHK</sequence>
<dbReference type="PANTHER" id="PTHR22916:SF51">
    <property type="entry name" value="GLYCOSYLTRANSFERASE EPSH-RELATED"/>
    <property type="match status" value="1"/>
</dbReference>
<accession>L1NAX6</accession>
<evidence type="ECO:0000313" key="5">
    <source>
        <dbReference type="Proteomes" id="UP000010408"/>
    </source>
</evidence>
<gene>
    <name evidence="4" type="ORF">HMPREF9134_01411</name>
</gene>
<evidence type="ECO:0000256" key="2">
    <source>
        <dbReference type="ARBA" id="ARBA00022679"/>
    </source>
</evidence>
<dbReference type="CDD" id="cd00761">
    <property type="entry name" value="Glyco_tranf_GTA_type"/>
    <property type="match status" value="1"/>
</dbReference>
<dbReference type="InterPro" id="IPR029044">
    <property type="entry name" value="Nucleotide-diphossugar_trans"/>
</dbReference>
<dbReference type="GO" id="GO:0016758">
    <property type="term" value="F:hexosyltransferase activity"/>
    <property type="evidence" value="ECO:0007669"/>
    <property type="project" value="UniProtKB-ARBA"/>
</dbReference>
<dbReference type="HOGENOM" id="CLU_025996_25_1_10"/>
<comment type="caution">
    <text evidence="4">The sequence shown here is derived from an EMBL/GenBank/DDBJ whole genome shotgun (WGS) entry which is preliminary data.</text>
</comment>